<name>A0A3D8Q0F2_9BACI</name>
<organism evidence="8 9">
    <name type="scientific">Oceanobacillus chungangensis</name>
    <dbReference type="NCBI Taxonomy" id="1229152"/>
    <lineage>
        <taxon>Bacteria</taxon>
        <taxon>Bacillati</taxon>
        <taxon>Bacillota</taxon>
        <taxon>Bacilli</taxon>
        <taxon>Bacillales</taxon>
        <taxon>Bacillaceae</taxon>
        <taxon>Oceanobacillus</taxon>
    </lineage>
</organism>
<dbReference type="EMBL" id="PIOD01000002">
    <property type="protein sequence ID" value="RDW21744.1"/>
    <property type="molecule type" value="Genomic_DNA"/>
</dbReference>
<evidence type="ECO:0000256" key="2">
    <source>
        <dbReference type="ARBA" id="ARBA00022475"/>
    </source>
</evidence>
<dbReference type="NCBIfam" id="TIGR00361">
    <property type="entry name" value="ComEC_Rec2"/>
    <property type="match status" value="1"/>
</dbReference>
<evidence type="ECO:0000256" key="3">
    <source>
        <dbReference type="ARBA" id="ARBA00022692"/>
    </source>
</evidence>
<dbReference type="OrthoDB" id="9761531at2"/>
<dbReference type="CDD" id="cd07731">
    <property type="entry name" value="ComA-like_MBL-fold"/>
    <property type="match status" value="1"/>
</dbReference>
<dbReference type="SUPFAM" id="SSF56281">
    <property type="entry name" value="Metallo-hydrolase/oxidoreductase"/>
    <property type="match status" value="1"/>
</dbReference>
<dbReference type="InterPro" id="IPR035681">
    <property type="entry name" value="ComA-like_MBL"/>
</dbReference>
<dbReference type="SMART" id="SM00849">
    <property type="entry name" value="Lactamase_B"/>
    <property type="match status" value="1"/>
</dbReference>
<dbReference type="GO" id="GO:0030420">
    <property type="term" value="P:establishment of competence for transformation"/>
    <property type="evidence" value="ECO:0007669"/>
    <property type="project" value="InterPro"/>
</dbReference>
<evidence type="ECO:0000256" key="6">
    <source>
        <dbReference type="SAM" id="Phobius"/>
    </source>
</evidence>
<dbReference type="InterPro" id="IPR052159">
    <property type="entry name" value="Competence_DNA_uptake"/>
</dbReference>
<feature type="transmembrane region" description="Helical" evidence="6">
    <location>
        <begin position="173"/>
        <end position="192"/>
    </location>
</feature>
<comment type="subcellular location">
    <subcellularLocation>
        <location evidence="1">Cell membrane</location>
        <topology evidence="1">Multi-pass membrane protein</topology>
    </subcellularLocation>
</comment>
<protein>
    <submittedName>
        <fullName evidence="8">DNA internalization-related competence protein ComEC/Rec2</fullName>
    </submittedName>
</protein>
<feature type="transmembrane region" description="Helical" evidence="6">
    <location>
        <begin position="49"/>
        <end position="73"/>
    </location>
</feature>
<feature type="transmembrane region" description="Helical" evidence="6">
    <location>
        <begin position="79"/>
        <end position="101"/>
    </location>
</feature>
<reference evidence="9" key="1">
    <citation type="submission" date="2017-11" db="EMBL/GenBank/DDBJ databases">
        <authorList>
            <person name="Zhu W."/>
        </authorList>
    </citation>
    <scope>NUCLEOTIDE SEQUENCE [LARGE SCALE GENOMIC DNA]</scope>
    <source>
        <strain evidence="9">CAU 1051</strain>
    </source>
</reference>
<dbReference type="NCBIfam" id="TIGR00360">
    <property type="entry name" value="ComEC_N-term"/>
    <property type="match status" value="1"/>
</dbReference>
<evidence type="ECO:0000313" key="9">
    <source>
        <dbReference type="Proteomes" id="UP000256520"/>
    </source>
</evidence>
<evidence type="ECO:0000259" key="7">
    <source>
        <dbReference type="SMART" id="SM00849"/>
    </source>
</evidence>
<keyword evidence="4 6" id="KW-1133">Transmembrane helix</keyword>
<dbReference type="InterPro" id="IPR036866">
    <property type="entry name" value="RibonucZ/Hydroxyglut_hydro"/>
</dbReference>
<dbReference type="Pfam" id="PF00753">
    <property type="entry name" value="Lactamase_B"/>
    <property type="match status" value="1"/>
</dbReference>
<feature type="transmembrane region" description="Helical" evidence="6">
    <location>
        <begin position="18"/>
        <end position="37"/>
    </location>
</feature>
<dbReference type="GO" id="GO:0005886">
    <property type="term" value="C:plasma membrane"/>
    <property type="evidence" value="ECO:0007669"/>
    <property type="project" value="UniProtKB-SubCell"/>
</dbReference>
<dbReference type="PANTHER" id="PTHR30619">
    <property type="entry name" value="DNA INTERNALIZATION/COMPETENCE PROTEIN COMEC/REC2"/>
    <property type="match status" value="1"/>
</dbReference>
<dbReference type="Pfam" id="PF03772">
    <property type="entry name" value="Competence"/>
    <property type="match status" value="1"/>
</dbReference>
<sequence>MTDVLSITFIILILAEKYIIYHIGFQLSFMVTFALLLSKNWLMNSNSLFMQTLQISFVSQMMIIPLQFSYFSMLQPLSILLNVFVVPYFSLFAIPLMYVLLPLSVLPKTLLKIIDTMFVNVHYAVINFVRWVDGIADYPFMISSVSLIFTILYFIIFFAFMDQLIRQKLQQSFMIGIFLPILICVVALRPYLSPIGTVTMLDIGQGDAFVIELPYRKGVIMIDAGARFNFDDMQATNSNAEQIIKPFLYSRGIKKIDALILTHEDIDHVGSVAYMAGDLEIENIIVSDYYQLTDENIRLLRAYDIRIKRVKRDDSIVIQEQKFHVIAPNNNYHSGNENSLVLYTKMGGKSWLFTGDIGKAQEKEIVKTYPNLTADVLKVAHHGSSTSSDREFLQQLNPHIGLISAGANNMYGHPTSEVLDALTAEGINILRTDINGAVQYRFKGSRGIFYTHLP</sequence>
<keyword evidence="5 6" id="KW-0472">Membrane</keyword>
<keyword evidence="3 6" id="KW-0812">Transmembrane</keyword>
<keyword evidence="9" id="KW-1185">Reference proteome</keyword>
<feature type="domain" description="Metallo-beta-lactamase" evidence="7">
    <location>
        <begin position="205"/>
        <end position="407"/>
    </location>
</feature>
<feature type="transmembrane region" description="Helical" evidence="6">
    <location>
        <begin position="138"/>
        <end position="161"/>
    </location>
</feature>
<dbReference type="InterPro" id="IPR004797">
    <property type="entry name" value="Competence_ComEC/Rec2"/>
</dbReference>
<dbReference type="InterPro" id="IPR001279">
    <property type="entry name" value="Metallo-B-lactamas"/>
</dbReference>
<proteinExistence type="predicted"/>
<keyword evidence="2" id="KW-1003">Cell membrane</keyword>
<accession>A0A3D8Q0F2</accession>
<dbReference type="Gene3D" id="3.60.15.10">
    <property type="entry name" value="Ribonuclease Z/Hydroxyacylglutathione hydrolase-like"/>
    <property type="match status" value="1"/>
</dbReference>
<evidence type="ECO:0000256" key="1">
    <source>
        <dbReference type="ARBA" id="ARBA00004651"/>
    </source>
</evidence>
<dbReference type="Proteomes" id="UP000256520">
    <property type="component" value="Unassembled WGS sequence"/>
</dbReference>
<dbReference type="InterPro" id="IPR004477">
    <property type="entry name" value="ComEC_N"/>
</dbReference>
<evidence type="ECO:0000256" key="5">
    <source>
        <dbReference type="ARBA" id="ARBA00023136"/>
    </source>
</evidence>
<gene>
    <name evidence="8" type="ORF">CWR45_02395</name>
</gene>
<evidence type="ECO:0000256" key="4">
    <source>
        <dbReference type="ARBA" id="ARBA00022989"/>
    </source>
</evidence>
<evidence type="ECO:0000313" key="8">
    <source>
        <dbReference type="EMBL" id="RDW21744.1"/>
    </source>
</evidence>
<dbReference type="PANTHER" id="PTHR30619:SF1">
    <property type="entry name" value="RECOMBINATION PROTEIN 2"/>
    <property type="match status" value="1"/>
</dbReference>
<dbReference type="AlphaFoldDB" id="A0A3D8Q0F2"/>
<comment type="caution">
    <text evidence="8">The sequence shown here is derived from an EMBL/GenBank/DDBJ whole genome shotgun (WGS) entry which is preliminary data.</text>
</comment>